<dbReference type="SUPFAM" id="SSF48452">
    <property type="entry name" value="TPR-like"/>
    <property type="match status" value="1"/>
</dbReference>
<evidence type="ECO:0000256" key="1">
    <source>
        <dbReference type="PROSITE-ProRule" id="PRU00339"/>
    </source>
</evidence>
<dbReference type="Gene3D" id="1.25.40.10">
    <property type="entry name" value="Tetratricopeptide repeat domain"/>
    <property type="match status" value="2"/>
</dbReference>
<dbReference type="SMART" id="SM00028">
    <property type="entry name" value="TPR"/>
    <property type="match status" value="3"/>
</dbReference>
<name>A0A1N7DZX6_9ACTN</name>
<keyword evidence="3" id="KW-1185">Reference proteome</keyword>
<feature type="repeat" description="TPR" evidence="1">
    <location>
        <begin position="246"/>
        <end position="279"/>
    </location>
</feature>
<keyword evidence="1" id="KW-0802">TPR repeat</keyword>
<evidence type="ECO:0000313" key="3">
    <source>
        <dbReference type="Proteomes" id="UP000186096"/>
    </source>
</evidence>
<reference evidence="3" key="1">
    <citation type="submission" date="2017-01" db="EMBL/GenBank/DDBJ databases">
        <authorList>
            <person name="Varghese N."/>
            <person name="Submissions S."/>
        </authorList>
    </citation>
    <scope>NUCLEOTIDE SEQUENCE [LARGE SCALE GENOMIC DNA]</scope>
    <source>
        <strain evidence="3">ATCC 12950</strain>
    </source>
</reference>
<evidence type="ECO:0000313" key="2">
    <source>
        <dbReference type="EMBL" id="SIR81341.1"/>
    </source>
</evidence>
<dbReference type="STRING" id="58117.SAMN05421833_11629"/>
<organism evidence="2 3">
    <name type="scientific">Microbispora rosea</name>
    <dbReference type="NCBI Taxonomy" id="58117"/>
    <lineage>
        <taxon>Bacteria</taxon>
        <taxon>Bacillati</taxon>
        <taxon>Actinomycetota</taxon>
        <taxon>Actinomycetes</taxon>
        <taxon>Streptosporangiales</taxon>
        <taxon>Streptosporangiaceae</taxon>
        <taxon>Microbispora</taxon>
    </lineage>
</organism>
<dbReference type="InterPro" id="IPR019734">
    <property type="entry name" value="TPR_rpt"/>
</dbReference>
<dbReference type="PROSITE" id="PS50005">
    <property type="entry name" value="TPR"/>
    <property type="match status" value="1"/>
</dbReference>
<accession>A0A1N7DZX6</accession>
<proteinExistence type="predicted"/>
<dbReference type="InterPro" id="IPR011990">
    <property type="entry name" value="TPR-like_helical_dom_sf"/>
</dbReference>
<sequence>MTHEGIDGGMDEGMDDPRAQAEGEVSMARLALADGETGQAAAHVAAALAHDPALPEAHEMLARLLAGPGGGPDLFPLDEPVFLGTALARAHALAARGEHVPALRLLISVQRHEPVGRWAHVPWVLDPELPGRIPPGELCSLVSLLASGLPGAVPEDGREALVPYVALVRGGLRAHPDDASLLWLASLLLRRVGEAEEAAELAARSYALAPSFQAALAEGYACRDLQRWPEAERAMVRALEHDPANLALYTDIGEMLHSSGRPEEGLEWVERALRREPRHPNAYPTACGMRFERDGDVRHLVELADHLRDDPGNEHGDAVLGDHCALRLWLGRVPGPTESVIDVLYQVVEQEDVPAGGELTVSAPEPPSALLAFSLVVPGFAVTVADAPEPDARLTVPEVYGHGPVRSVARRVWRYEGVTAAPAVPPPSREALEAVAAVATLRWPHLPAAYDHAVRLSGLSLGDLLGVLAHPPLSPYGEPVAVPLWIRQVQAWACLGIAHHRAGQAWAESERRSVLTDLAYGPEDWVTEAALLAMIATAWVDPDARDDVAELVAWRYLAAVEASRTRPVTILGSLAALVLATPGMHPDVRALAADT</sequence>
<dbReference type="RefSeq" id="WP_076437415.1">
    <property type="nucleotide sequence ID" value="NZ_FTNI01000016.1"/>
</dbReference>
<dbReference type="Proteomes" id="UP000186096">
    <property type="component" value="Unassembled WGS sequence"/>
</dbReference>
<protein>
    <submittedName>
        <fullName evidence="2">Tetratricopeptide repeat-containing protein</fullName>
    </submittedName>
</protein>
<dbReference type="AlphaFoldDB" id="A0A1N7DZX6"/>
<dbReference type="EMBL" id="FTNI01000016">
    <property type="protein sequence ID" value="SIR81341.1"/>
    <property type="molecule type" value="Genomic_DNA"/>
</dbReference>
<gene>
    <name evidence="2" type="ORF">SAMN05421833_11629</name>
</gene>